<gene>
    <name evidence="1" type="ORF">IAA62_03800</name>
</gene>
<dbReference type="AlphaFoldDB" id="A0A9D1NF07"/>
<organism evidence="1 2">
    <name type="scientific">Candidatus Caccopulliclostridium gallistercoris</name>
    <dbReference type="NCBI Taxonomy" id="2840719"/>
    <lineage>
        <taxon>Bacteria</taxon>
        <taxon>Bacillati</taxon>
        <taxon>Bacillota</taxon>
        <taxon>Clostridia</taxon>
        <taxon>Candidatus Caccopulliclostridium</taxon>
    </lineage>
</organism>
<sequence>MKIFDENSSNINILIEESISNIKSLMETNTIIGDSVIAPDGTIIIPISKVSVGFIVGGGEYSDKSSRKVAKHYPMAGGSGGGMSVSPVGFLIESHGNYKFIDIENKTAYQTFLNLFNTIVDKLGEKKE</sequence>
<protein>
    <submittedName>
        <fullName evidence="1">Sporulation protein YtfJ</fullName>
    </submittedName>
</protein>
<accession>A0A9D1NF07</accession>
<proteinExistence type="predicted"/>
<dbReference type="EMBL" id="DVOJ01000014">
    <property type="protein sequence ID" value="HIV01656.1"/>
    <property type="molecule type" value="Genomic_DNA"/>
</dbReference>
<dbReference type="PANTHER" id="PTHR39162:SF1">
    <property type="entry name" value="SPORULATION PROTEIN YTFJ"/>
    <property type="match status" value="1"/>
</dbReference>
<dbReference type="PIRSF" id="PIRSF021377">
    <property type="entry name" value="YtfJ"/>
    <property type="match status" value="1"/>
</dbReference>
<comment type="caution">
    <text evidence="1">The sequence shown here is derived from an EMBL/GenBank/DDBJ whole genome shotgun (WGS) entry which is preliminary data.</text>
</comment>
<reference evidence="1" key="2">
    <citation type="journal article" date="2021" name="PeerJ">
        <title>Extensive microbial diversity within the chicken gut microbiome revealed by metagenomics and culture.</title>
        <authorList>
            <person name="Gilroy R."/>
            <person name="Ravi A."/>
            <person name="Getino M."/>
            <person name="Pursley I."/>
            <person name="Horton D.L."/>
            <person name="Alikhan N.F."/>
            <person name="Baker D."/>
            <person name="Gharbi K."/>
            <person name="Hall N."/>
            <person name="Watson M."/>
            <person name="Adriaenssens E.M."/>
            <person name="Foster-Nyarko E."/>
            <person name="Jarju S."/>
            <person name="Secka A."/>
            <person name="Antonio M."/>
            <person name="Oren A."/>
            <person name="Chaudhuri R.R."/>
            <person name="La Ragione R."/>
            <person name="Hildebrand F."/>
            <person name="Pallen M.J."/>
        </authorList>
    </citation>
    <scope>NUCLEOTIDE SEQUENCE</scope>
    <source>
        <strain evidence="1">CHK186-9395</strain>
    </source>
</reference>
<dbReference type="Proteomes" id="UP000886861">
    <property type="component" value="Unassembled WGS sequence"/>
</dbReference>
<dbReference type="InterPro" id="IPR014229">
    <property type="entry name" value="Spore_YtfJ"/>
</dbReference>
<name>A0A9D1NF07_9FIRM</name>
<reference evidence="1" key="1">
    <citation type="submission" date="2020-10" db="EMBL/GenBank/DDBJ databases">
        <authorList>
            <person name="Gilroy R."/>
        </authorList>
    </citation>
    <scope>NUCLEOTIDE SEQUENCE</scope>
    <source>
        <strain evidence="1">CHK186-9395</strain>
    </source>
</reference>
<evidence type="ECO:0000313" key="1">
    <source>
        <dbReference type="EMBL" id="HIV01656.1"/>
    </source>
</evidence>
<evidence type="ECO:0000313" key="2">
    <source>
        <dbReference type="Proteomes" id="UP000886861"/>
    </source>
</evidence>
<dbReference type="PANTHER" id="PTHR39162">
    <property type="entry name" value="GLL3345 PROTEIN"/>
    <property type="match status" value="1"/>
</dbReference>
<dbReference type="Pfam" id="PF09579">
    <property type="entry name" value="Spore_YtfJ"/>
    <property type="match status" value="1"/>
</dbReference>